<evidence type="ECO:0000256" key="10">
    <source>
        <dbReference type="ARBA" id="ARBA00050859"/>
    </source>
</evidence>
<dbReference type="GO" id="GO:0005615">
    <property type="term" value="C:extracellular space"/>
    <property type="evidence" value="ECO:0007669"/>
    <property type="project" value="TreeGrafter"/>
</dbReference>
<evidence type="ECO:0000313" key="15">
    <source>
        <dbReference type="EMBL" id="HGV97903.1"/>
    </source>
</evidence>
<evidence type="ECO:0000256" key="1">
    <source>
        <dbReference type="ARBA" id="ARBA00001947"/>
    </source>
</evidence>
<comment type="cofactor">
    <cofactor evidence="1">
        <name>Zn(2+)</name>
        <dbReference type="ChEBI" id="CHEBI:29105"/>
    </cofactor>
</comment>
<keyword evidence="9" id="KW-0482">Metalloprotease</keyword>
<keyword evidence="3" id="KW-0121">Carboxypeptidase</keyword>
<keyword evidence="5" id="KW-0479">Metal-binding</keyword>
<dbReference type="PROSITE" id="PS52035">
    <property type="entry name" value="PEPTIDASE_M14"/>
    <property type="match status" value="1"/>
</dbReference>
<evidence type="ECO:0000256" key="9">
    <source>
        <dbReference type="ARBA" id="ARBA00023049"/>
    </source>
</evidence>
<dbReference type="GO" id="GO:0008270">
    <property type="term" value="F:zinc ion binding"/>
    <property type="evidence" value="ECO:0007669"/>
    <property type="project" value="InterPro"/>
</dbReference>
<evidence type="ECO:0000256" key="11">
    <source>
        <dbReference type="ARBA" id="ARBA00066554"/>
    </source>
</evidence>
<dbReference type="GO" id="GO:0004181">
    <property type="term" value="F:metallocarboxypeptidase activity"/>
    <property type="evidence" value="ECO:0007669"/>
    <property type="project" value="InterPro"/>
</dbReference>
<comment type="caution">
    <text evidence="15">The sequence shown here is derived from an EMBL/GenBank/DDBJ whole genome shotgun (WGS) entry which is preliminary data.</text>
</comment>
<dbReference type="EC" id="3.4.17.18" evidence="11"/>
<dbReference type="AlphaFoldDB" id="A0A7C4THE3"/>
<dbReference type="InterPro" id="IPR000834">
    <property type="entry name" value="Peptidase_M14"/>
</dbReference>
<dbReference type="Pfam" id="PF18962">
    <property type="entry name" value="Por_Secre_tail"/>
    <property type="match status" value="1"/>
</dbReference>
<protein>
    <recommendedName>
        <fullName evidence="11">carboxypeptidase T</fullName>
        <ecNumber evidence="11">3.4.17.18</ecNumber>
    </recommendedName>
</protein>
<dbReference type="NCBIfam" id="TIGR04183">
    <property type="entry name" value="Por_Secre_tail"/>
    <property type="match status" value="1"/>
</dbReference>
<dbReference type="SUPFAM" id="SSF53187">
    <property type="entry name" value="Zn-dependent exopeptidases"/>
    <property type="match status" value="1"/>
</dbReference>
<comment type="catalytic activity">
    <reaction evidence="10">
        <text>Releases a C-terminal residue, which may be hydrophobic or positively charged.</text>
        <dbReference type="EC" id="3.4.17.18"/>
    </reaction>
</comment>
<dbReference type="CDD" id="cd03859">
    <property type="entry name" value="M14_CPT"/>
    <property type="match status" value="1"/>
</dbReference>
<evidence type="ECO:0000256" key="3">
    <source>
        <dbReference type="ARBA" id="ARBA00022645"/>
    </source>
</evidence>
<evidence type="ECO:0000256" key="6">
    <source>
        <dbReference type="ARBA" id="ARBA00022729"/>
    </source>
</evidence>
<keyword evidence="4" id="KW-0645">Protease</keyword>
<sequence length="513" mass="59197">MISIMGKEEVYMKKILGILFCFVPLLFATTMWVRVYYENEIERIDLISRKYDILTGNVRARYFEYFLDEAIVNDLIGKGYQIEILHPDIINYLKDNYDSLRMTFGEYYTYAEMVQELNQIASAYPNITNLFSIGQTWQGRDVWAMKISDNPTQKEPEPRVLISAVHHAREPIGCSICMDFINYLIQNYGNNDTATTIVNNTEVLVVPVVNPDGYVFNETYDDPWGNGWRKNCRDNNNNGQMDTDYDGVDLNRNYGYMWGYDNQGSSPNPPDETYRGPSPFSEPETQAIRNLCNSDSFMYNLDYHSYGNYLIYPWGYINDLPPEPDRSIYLAMAETMTTIIGVPNNYAYGNCYQTVGYVANGGTFDWMYGDTIEKPRFFAFSSEVGNSFWEGANDTNIIISQCNETRPMNIYLCYRAATTGIKEFLNIGGAGDFLLFQNPIRGRIKFAIDLKENTRLRVRIYDTSGRLVWDRECECPKGRNAFEINAPQSAAGIYFLHLNQDDKRILKKVVFIK</sequence>
<evidence type="ECO:0000256" key="8">
    <source>
        <dbReference type="ARBA" id="ARBA00022833"/>
    </source>
</evidence>
<feature type="region of interest" description="Disordered" evidence="13">
    <location>
        <begin position="263"/>
        <end position="282"/>
    </location>
</feature>
<proteinExistence type="inferred from homology"/>
<dbReference type="GO" id="GO:0006508">
    <property type="term" value="P:proteolysis"/>
    <property type="evidence" value="ECO:0007669"/>
    <property type="project" value="UniProtKB-KW"/>
</dbReference>
<accession>A0A7C4THE3</accession>
<dbReference type="Pfam" id="PF00246">
    <property type="entry name" value="Peptidase_M14"/>
    <property type="match status" value="1"/>
</dbReference>
<evidence type="ECO:0000256" key="4">
    <source>
        <dbReference type="ARBA" id="ARBA00022670"/>
    </source>
</evidence>
<keyword evidence="6" id="KW-0732">Signal</keyword>
<feature type="domain" description="Peptidase M14" evidence="14">
    <location>
        <begin position="106"/>
        <end position="402"/>
    </location>
</feature>
<gene>
    <name evidence="15" type="ORF">ENV60_06370</name>
</gene>
<dbReference type="InterPro" id="IPR057246">
    <property type="entry name" value="CARBOXYPEPT_ZN_1"/>
</dbReference>
<evidence type="ECO:0000256" key="7">
    <source>
        <dbReference type="ARBA" id="ARBA00022801"/>
    </source>
</evidence>
<dbReference type="FunFam" id="3.40.630.10:FF:000084">
    <property type="entry name" value="Carboxypeptidase B2"/>
    <property type="match status" value="1"/>
</dbReference>
<dbReference type="PANTHER" id="PTHR11705:SF143">
    <property type="entry name" value="SLL0236 PROTEIN"/>
    <property type="match status" value="1"/>
</dbReference>
<evidence type="ECO:0000259" key="14">
    <source>
        <dbReference type="PROSITE" id="PS52035"/>
    </source>
</evidence>
<dbReference type="InterPro" id="IPR026444">
    <property type="entry name" value="Secre_tail"/>
</dbReference>
<evidence type="ECO:0000256" key="12">
    <source>
        <dbReference type="PROSITE-ProRule" id="PRU01379"/>
    </source>
</evidence>
<organism evidence="15">
    <name type="scientific">candidate division WOR-3 bacterium</name>
    <dbReference type="NCBI Taxonomy" id="2052148"/>
    <lineage>
        <taxon>Bacteria</taxon>
        <taxon>Bacteria division WOR-3</taxon>
    </lineage>
</organism>
<keyword evidence="8" id="KW-0862">Zinc</keyword>
<evidence type="ECO:0000256" key="2">
    <source>
        <dbReference type="ARBA" id="ARBA00005988"/>
    </source>
</evidence>
<dbReference type="PRINTS" id="PR00765">
    <property type="entry name" value="CRBOXYPTASEA"/>
</dbReference>
<dbReference type="EMBL" id="DTGZ01000119">
    <property type="protein sequence ID" value="HGV97903.1"/>
    <property type="molecule type" value="Genomic_DNA"/>
</dbReference>
<dbReference type="Gene3D" id="3.40.630.10">
    <property type="entry name" value="Zn peptidases"/>
    <property type="match status" value="1"/>
</dbReference>
<dbReference type="SMART" id="SM00631">
    <property type="entry name" value="Zn_pept"/>
    <property type="match status" value="1"/>
</dbReference>
<evidence type="ECO:0000256" key="13">
    <source>
        <dbReference type="SAM" id="MobiDB-lite"/>
    </source>
</evidence>
<dbReference type="PROSITE" id="PS00132">
    <property type="entry name" value="CARBOXYPEPT_ZN_1"/>
    <property type="match status" value="1"/>
</dbReference>
<dbReference type="PANTHER" id="PTHR11705">
    <property type="entry name" value="PROTEASE FAMILY M14 CARBOXYPEPTIDASE A,B"/>
    <property type="match status" value="1"/>
</dbReference>
<name>A0A7C4THE3_UNCW3</name>
<dbReference type="InterPro" id="IPR033810">
    <property type="entry name" value="Carboxypeptidase_T"/>
</dbReference>
<keyword evidence="7" id="KW-0378">Hydrolase</keyword>
<evidence type="ECO:0000256" key="5">
    <source>
        <dbReference type="ARBA" id="ARBA00022723"/>
    </source>
</evidence>
<comment type="similarity">
    <text evidence="2 12">Belongs to the peptidase M14 family.</text>
</comment>
<reference evidence="15" key="1">
    <citation type="journal article" date="2020" name="mSystems">
        <title>Genome- and Community-Level Interaction Insights into Carbon Utilization and Element Cycling Functions of Hydrothermarchaeota in Hydrothermal Sediment.</title>
        <authorList>
            <person name="Zhou Z."/>
            <person name="Liu Y."/>
            <person name="Xu W."/>
            <person name="Pan J."/>
            <person name="Luo Z.H."/>
            <person name="Li M."/>
        </authorList>
    </citation>
    <scope>NUCLEOTIDE SEQUENCE [LARGE SCALE GENOMIC DNA]</scope>
    <source>
        <strain evidence="15">SpSt-774</strain>
    </source>
</reference>
<comment type="caution">
    <text evidence="12">Lacks conserved residue(s) required for the propagation of feature annotation.</text>
</comment>